<dbReference type="GeneID" id="26643554"/>
<dbReference type="KEGG" id="vg:26643554"/>
<name>F8SJQ5_BPPA3</name>
<reference evidence="1 2" key="1">
    <citation type="journal article" date="2011" name="Microbiology">
        <title>The Pseudomonas aeruginosa generalized transducing phage phiPA3 is a new member of the phiKZ-like group of 'jumbo' phages, and infects model laboratory strains and clinical isolates from cystic fibrosis patients.</title>
        <authorList>
            <person name="Monson R."/>
            <person name="Foulds I."/>
            <person name="Foweraker J."/>
            <person name="Welch M."/>
            <person name="Salmond G.P."/>
        </authorList>
    </citation>
    <scope>NUCLEOTIDE SEQUENCE [LARGE SCALE GENOMIC DNA]</scope>
</reference>
<sequence>MTKTLIYDKLYLVESLIDLSDLIEQVKEKQKVDEVSYHTATGRRPLFSSSFPQVVLLEIDREYASPTILRVYHVPPSEIV</sequence>
<dbReference type="RefSeq" id="YP_009217106.1">
    <property type="nucleotide sequence ID" value="NC_028999.1"/>
</dbReference>
<protein>
    <submittedName>
        <fullName evidence="1">Uncharacterized protein 024</fullName>
    </submittedName>
</protein>
<proteinExistence type="predicted"/>
<dbReference type="EMBL" id="HQ630627">
    <property type="protein sequence ID" value="AEH03450.1"/>
    <property type="molecule type" value="Genomic_DNA"/>
</dbReference>
<keyword evidence="2" id="KW-1185">Reference proteome</keyword>
<organism evidence="1 2">
    <name type="scientific">Pseudomonas phage PhiPA3</name>
    <name type="common">Pseudomonas aeruginosa phage PhiPA3</name>
    <dbReference type="NCBI Taxonomy" id="998086"/>
    <lineage>
        <taxon>Viruses</taxon>
        <taxon>Duplodnaviria</taxon>
        <taxon>Heunggongvirae</taxon>
        <taxon>Uroviricota</taxon>
        <taxon>Caudoviricetes</taxon>
        <taxon>Chimalliviridae</taxon>
        <taxon>Miltoncavirus</taxon>
        <taxon>Miltoncavirus PhiPA3</taxon>
    </lineage>
</organism>
<gene>
    <name evidence="1" type="primary">024</name>
</gene>
<organismHost>
    <name type="scientific">Pseudomonas aeruginosa</name>
    <dbReference type="NCBI Taxonomy" id="287"/>
</organismHost>
<evidence type="ECO:0000313" key="2">
    <source>
        <dbReference type="Proteomes" id="UP000008388"/>
    </source>
</evidence>
<evidence type="ECO:0000313" key="1">
    <source>
        <dbReference type="EMBL" id="AEH03450.1"/>
    </source>
</evidence>
<accession>F8SJQ5</accession>
<dbReference type="Proteomes" id="UP000008388">
    <property type="component" value="Segment"/>
</dbReference>